<dbReference type="PROSITE" id="PS50943">
    <property type="entry name" value="HTH_CROC1"/>
    <property type="match status" value="1"/>
</dbReference>
<comment type="caution">
    <text evidence="2">The sequence shown here is derived from an EMBL/GenBank/DDBJ whole genome shotgun (WGS) entry which is preliminary data.</text>
</comment>
<dbReference type="InterPro" id="IPR041413">
    <property type="entry name" value="MLTR_LBD"/>
</dbReference>
<evidence type="ECO:0000313" key="3">
    <source>
        <dbReference type="Proteomes" id="UP001230908"/>
    </source>
</evidence>
<dbReference type="CDD" id="cd00093">
    <property type="entry name" value="HTH_XRE"/>
    <property type="match status" value="1"/>
</dbReference>
<feature type="domain" description="HTH cro/C1-type" evidence="1">
    <location>
        <begin position="33"/>
        <end position="81"/>
    </location>
</feature>
<dbReference type="Gene3D" id="3.30.450.180">
    <property type="match status" value="1"/>
</dbReference>
<dbReference type="EMBL" id="JAVHUY010000027">
    <property type="protein sequence ID" value="MDQ7908043.1"/>
    <property type="molecule type" value="Genomic_DNA"/>
</dbReference>
<proteinExistence type="predicted"/>
<dbReference type="Gene3D" id="1.10.260.40">
    <property type="entry name" value="lambda repressor-like DNA-binding domains"/>
    <property type="match status" value="1"/>
</dbReference>
<dbReference type="PANTHER" id="PTHR35010">
    <property type="entry name" value="BLL4672 PROTEIN-RELATED"/>
    <property type="match status" value="1"/>
</dbReference>
<sequence length="291" mass="31213">MATGELARALRSWRDRVSPSDVGLPDAGPRRTAGLRREELAALAGVSVDYLVRLEQGRARNPSTQVLAALARALRLSPAERDLLYRAAGAQPPAAGVVPRHIGPGTARILDRLADTPVAVFTASWDLVHANPLWNALLGIAETGSARSGNLVWRHFTGVPSPVVHTAEEHDRFGRELVGDLRGAIARYPDDRDLAALVAELRETSTAFAQRWDDFAVLPRTAGRKTVHSPAVGLVTLDCDVLATLDSDLRIIVYTARPHSEDASKLDLLRVTGHGQAGWRPGSGAPATGRP</sequence>
<dbReference type="RefSeq" id="WP_308715313.1">
    <property type="nucleotide sequence ID" value="NZ_JAVHUY010000027.1"/>
</dbReference>
<accession>A0ABU0ZLW5</accession>
<protein>
    <submittedName>
        <fullName evidence="2">Helix-turn-helix transcriptional regulator</fullName>
    </submittedName>
</protein>
<dbReference type="Pfam" id="PF13560">
    <property type="entry name" value="HTH_31"/>
    <property type="match status" value="1"/>
</dbReference>
<evidence type="ECO:0000259" key="1">
    <source>
        <dbReference type="PROSITE" id="PS50943"/>
    </source>
</evidence>
<dbReference type="PANTHER" id="PTHR35010:SF2">
    <property type="entry name" value="BLL4672 PROTEIN"/>
    <property type="match status" value="1"/>
</dbReference>
<dbReference type="InterPro" id="IPR010982">
    <property type="entry name" value="Lambda_DNA-bd_dom_sf"/>
</dbReference>
<dbReference type="Pfam" id="PF17765">
    <property type="entry name" value="MLTR_LBD"/>
    <property type="match status" value="1"/>
</dbReference>
<reference evidence="2 3" key="1">
    <citation type="submission" date="2023-08" db="EMBL/GenBank/DDBJ databases">
        <title>Phytohabitans sansha sp. nov., isolated from marine sediment.</title>
        <authorList>
            <person name="Zhao Y."/>
            <person name="Yi K."/>
        </authorList>
    </citation>
    <scope>NUCLEOTIDE SEQUENCE [LARGE SCALE GENOMIC DNA]</scope>
    <source>
        <strain evidence="2 3">ZYX-F-186</strain>
    </source>
</reference>
<organism evidence="2 3">
    <name type="scientific">Phytohabitans maris</name>
    <dbReference type="NCBI Taxonomy" id="3071409"/>
    <lineage>
        <taxon>Bacteria</taxon>
        <taxon>Bacillati</taxon>
        <taxon>Actinomycetota</taxon>
        <taxon>Actinomycetes</taxon>
        <taxon>Micromonosporales</taxon>
        <taxon>Micromonosporaceae</taxon>
    </lineage>
</organism>
<dbReference type="InterPro" id="IPR001387">
    <property type="entry name" value="Cro/C1-type_HTH"/>
</dbReference>
<dbReference type="SMART" id="SM00530">
    <property type="entry name" value="HTH_XRE"/>
    <property type="match status" value="1"/>
</dbReference>
<name>A0ABU0ZLW5_9ACTN</name>
<evidence type="ECO:0000313" key="2">
    <source>
        <dbReference type="EMBL" id="MDQ7908043.1"/>
    </source>
</evidence>
<dbReference type="SUPFAM" id="SSF47413">
    <property type="entry name" value="lambda repressor-like DNA-binding domains"/>
    <property type="match status" value="1"/>
</dbReference>
<gene>
    <name evidence="2" type="ORF">RB614_26300</name>
</gene>
<keyword evidence="3" id="KW-1185">Reference proteome</keyword>
<dbReference type="Proteomes" id="UP001230908">
    <property type="component" value="Unassembled WGS sequence"/>
</dbReference>